<keyword evidence="8" id="KW-1185">Reference proteome</keyword>
<organism evidence="7 8">
    <name type="scientific">Cylindrotheca closterium</name>
    <dbReference type="NCBI Taxonomy" id="2856"/>
    <lineage>
        <taxon>Eukaryota</taxon>
        <taxon>Sar</taxon>
        <taxon>Stramenopiles</taxon>
        <taxon>Ochrophyta</taxon>
        <taxon>Bacillariophyta</taxon>
        <taxon>Bacillariophyceae</taxon>
        <taxon>Bacillariophycidae</taxon>
        <taxon>Bacillariales</taxon>
        <taxon>Bacillariaceae</taxon>
        <taxon>Cylindrotheca</taxon>
    </lineage>
</organism>
<comment type="function">
    <text evidence="6">Phosphorylates Ins(1,3,4,5,6)P5 at position 2 to form Ins(1,2,3,4,5,6)P6 (InsP6 or phytate).</text>
</comment>
<protein>
    <recommendedName>
        <fullName evidence="1 6">Inositol-pentakisphosphate 2-kinase</fullName>
        <ecNumber evidence="1 6">2.7.1.158</ecNumber>
    </recommendedName>
</protein>
<proteinExistence type="predicted"/>
<dbReference type="AlphaFoldDB" id="A0AAD2CSY4"/>
<gene>
    <name evidence="7" type="ORF">CYCCA115_LOCUS6990</name>
</gene>
<comment type="domain">
    <text evidence="6">The EXKPK motif is conserved in inositol-pentakisphosphate 2-kinases of both family 1 and 2.</text>
</comment>
<evidence type="ECO:0000256" key="6">
    <source>
        <dbReference type="RuleBase" id="RU364126"/>
    </source>
</evidence>
<keyword evidence="2 6" id="KW-0808">Transferase</keyword>
<dbReference type="GO" id="GO:0032958">
    <property type="term" value="P:inositol phosphate biosynthetic process"/>
    <property type="evidence" value="ECO:0007669"/>
    <property type="project" value="TreeGrafter"/>
</dbReference>
<name>A0AAD2CSY4_9STRA</name>
<evidence type="ECO:0000256" key="5">
    <source>
        <dbReference type="ARBA" id="ARBA00022840"/>
    </source>
</evidence>
<comment type="caution">
    <text evidence="7">The sequence shown here is derived from an EMBL/GenBank/DDBJ whole genome shotgun (WGS) entry which is preliminary data.</text>
</comment>
<sequence>MDPSKWQYLVEGGENAIYEQTTTTSSGGSFHQLLRIRKQDLALSDQMVSCFSKTKACHDKAENSKSYLEGVVAPLLEPYIDVPATIHLEWSFVAALKQQTMEHGCIPDARKSSWNLPPKINGDSLGSDNMERQVRAQLIPDYRMLPVTPTKDDDTHLIPATAVLSVELKPKAGYLACSPLVQPKHRIKYQHSRYVLKQKLYQLEQQEVIRSGWSSADGQVQQSHFDPLNLYSGDPERIQKAIQELFRCPQNNLRVTCNKQLFLSKEKDGSPAYSENAEMLSQDILSEWIGGVGSSSLDVLSTMMINISNWLVGVFQQETVLQRLQKLQKLDIVDADGAILLYHRLVELCKGSHEEAQSLLDNVMTMLRKETDGTPPLEDSPFAWSQTNDSDDFLPNFCRKIKEFEKSLLEVAPKLPPEKFLDHHHEEMMKMIQSMDSSDCQYLLWNWLLSLTLNDISIFVTFQKVKVPFEKNFQELDSSPITTGSRSHGILKLPRENKEDDVHLAYTIRIIDCDGKASNKLRKRWKKEEPFALLL</sequence>
<dbReference type="EC" id="2.7.1.158" evidence="1 6"/>
<dbReference type="InterPro" id="IPR043001">
    <property type="entry name" value="IP5_2-K_N_lobe"/>
</dbReference>
<keyword evidence="5 6" id="KW-0067">ATP-binding</keyword>
<dbReference type="GO" id="GO:0005524">
    <property type="term" value="F:ATP binding"/>
    <property type="evidence" value="ECO:0007669"/>
    <property type="project" value="UniProtKB-KW"/>
</dbReference>
<dbReference type="PANTHER" id="PTHR14456:SF2">
    <property type="entry name" value="INOSITOL-PENTAKISPHOSPHATE 2-KINASE"/>
    <property type="match status" value="1"/>
</dbReference>
<keyword evidence="4 6" id="KW-0418">Kinase</keyword>
<evidence type="ECO:0000256" key="1">
    <source>
        <dbReference type="ARBA" id="ARBA00012023"/>
    </source>
</evidence>
<evidence type="ECO:0000313" key="8">
    <source>
        <dbReference type="Proteomes" id="UP001295423"/>
    </source>
</evidence>
<evidence type="ECO:0000256" key="2">
    <source>
        <dbReference type="ARBA" id="ARBA00022679"/>
    </source>
</evidence>
<reference evidence="7" key="1">
    <citation type="submission" date="2023-08" db="EMBL/GenBank/DDBJ databases">
        <authorList>
            <person name="Audoor S."/>
            <person name="Bilcke G."/>
        </authorList>
    </citation>
    <scope>NUCLEOTIDE SEQUENCE</scope>
</reference>
<accession>A0AAD2CSY4</accession>
<dbReference type="PANTHER" id="PTHR14456">
    <property type="entry name" value="INOSITOL POLYPHOSPHATE KINASE 1"/>
    <property type="match status" value="1"/>
</dbReference>
<dbReference type="Pfam" id="PF06090">
    <property type="entry name" value="Ins_P5_2-kin"/>
    <property type="match status" value="1"/>
</dbReference>
<dbReference type="EMBL" id="CAKOGP040000890">
    <property type="protein sequence ID" value="CAJ1940334.1"/>
    <property type="molecule type" value="Genomic_DNA"/>
</dbReference>
<dbReference type="GO" id="GO:0035299">
    <property type="term" value="F:inositol-1,3,4,5,6-pentakisphosphate 2-kinase activity"/>
    <property type="evidence" value="ECO:0007669"/>
    <property type="project" value="UniProtKB-EC"/>
</dbReference>
<dbReference type="GO" id="GO:0005634">
    <property type="term" value="C:nucleus"/>
    <property type="evidence" value="ECO:0007669"/>
    <property type="project" value="TreeGrafter"/>
</dbReference>
<dbReference type="Gene3D" id="3.30.200.110">
    <property type="entry name" value="Inositol-pentakisphosphate 2-kinase, N-lobe"/>
    <property type="match status" value="1"/>
</dbReference>
<evidence type="ECO:0000256" key="4">
    <source>
        <dbReference type="ARBA" id="ARBA00022777"/>
    </source>
</evidence>
<comment type="catalytic activity">
    <reaction evidence="6">
        <text>1D-myo-inositol 1,3,4,5,6-pentakisphosphate + ATP = 1D-myo-inositol hexakisphosphate + ADP + H(+)</text>
        <dbReference type="Rhea" id="RHEA:20313"/>
        <dbReference type="ChEBI" id="CHEBI:15378"/>
        <dbReference type="ChEBI" id="CHEBI:30616"/>
        <dbReference type="ChEBI" id="CHEBI:57733"/>
        <dbReference type="ChEBI" id="CHEBI:58130"/>
        <dbReference type="ChEBI" id="CHEBI:456216"/>
        <dbReference type="EC" id="2.7.1.158"/>
    </reaction>
</comment>
<evidence type="ECO:0000256" key="3">
    <source>
        <dbReference type="ARBA" id="ARBA00022741"/>
    </source>
</evidence>
<evidence type="ECO:0000313" key="7">
    <source>
        <dbReference type="EMBL" id="CAJ1940334.1"/>
    </source>
</evidence>
<dbReference type="InterPro" id="IPR009286">
    <property type="entry name" value="Ins_P5_2-kin"/>
</dbReference>
<keyword evidence="3 6" id="KW-0547">Nucleotide-binding</keyword>
<dbReference type="Proteomes" id="UP001295423">
    <property type="component" value="Unassembled WGS sequence"/>
</dbReference>